<dbReference type="Proteomes" id="UP001206067">
    <property type="component" value="Unassembled WGS sequence"/>
</dbReference>
<accession>A0ABT1XQM0</accession>
<evidence type="ECO:0000313" key="2">
    <source>
        <dbReference type="Proteomes" id="UP001206067"/>
    </source>
</evidence>
<organism evidence="1 2">
    <name type="scientific">Parerythrobacter lacustris</name>
    <dbReference type="NCBI Taxonomy" id="2969984"/>
    <lineage>
        <taxon>Bacteria</taxon>
        <taxon>Pseudomonadati</taxon>
        <taxon>Pseudomonadota</taxon>
        <taxon>Alphaproteobacteria</taxon>
        <taxon>Sphingomonadales</taxon>
        <taxon>Erythrobacteraceae</taxon>
        <taxon>Parerythrobacter</taxon>
    </lineage>
</organism>
<protein>
    <submittedName>
        <fullName evidence="1">Uncharacterized protein</fullName>
    </submittedName>
</protein>
<comment type="caution">
    <text evidence="1">The sequence shown here is derived from an EMBL/GenBank/DDBJ whole genome shotgun (WGS) entry which is preliminary data.</text>
</comment>
<dbReference type="EMBL" id="JANKHH010000003">
    <property type="protein sequence ID" value="MCR2833527.1"/>
    <property type="molecule type" value="Genomic_DNA"/>
</dbReference>
<evidence type="ECO:0000313" key="1">
    <source>
        <dbReference type="EMBL" id="MCR2833527.1"/>
    </source>
</evidence>
<name>A0ABT1XQM0_9SPHN</name>
<keyword evidence="2" id="KW-1185">Reference proteome</keyword>
<dbReference type="RefSeq" id="WP_257595292.1">
    <property type="nucleotide sequence ID" value="NZ_JANKHH010000003.1"/>
</dbReference>
<sequence>MFHLFHFLGGIALKQRSGRAKWTHKPDNKLLRFLLQHRLSARNGPEAEKPTAAIYRRASEAAMADAQAFIAEQQDLEGDALFALLEHMVENRLAGRSYVFGLDFRGSLREVAEDLRARKALALAGAADTAADAEE</sequence>
<proteinExistence type="predicted"/>
<reference evidence="1 2" key="1">
    <citation type="submission" date="2022-08" db="EMBL/GenBank/DDBJ databases">
        <title>Polyphasic taxonomy analysis of Qipengyuania sp.RS5-5.</title>
        <authorList>
            <person name="Xamxidin M."/>
            <person name="Wu M."/>
        </authorList>
    </citation>
    <scope>NUCLEOTIDE SEQUENCE [LARGE SCALE GENOMIC DNA]</scope>
    <source>
        <strain evidence="1 2">RS5-5</strain>
    </source>
</reference>
<gene>
    <name evidence="1" type="ORF">NSO95_06190</name>
</gene>